<name>A0A2P2K1C4_RHIMU</name>
<proteinExistence type="predicted"/>
<dbReference type="EMBL" id="GGEC01019027">
    <property type="protein sequence ID" value="MBW99510.1"/>
    <property type="molecule type" value="Transcribed_RNA"/>
</dbReference>
<organism evidence="1">
    <name type="scientific">Rhizophora mucronata</name>
    <name type="common">Asiatic mangrove</name>
    <dbReference type="NCBI Taxonomy" id="61149"/>
    <lineage>
        <taxon>Eukaryota</taxon>
        <taxon>Viridiplantae</taxon>
        <taxon>Streptophyta</taxon>
        <taxon>Embryophyta</taxon>
        <taxon>Tracheophyta</taxon>
        <taxon>Spermatophyta</taxon>
        <taxon>Magnoliopsida</taxon>
        <taxon>eudicotyledons</taxon>
        <taxon>Gunneridae</taxon>
        <taxon>Pentapetalae</taxon>
        <taxon>rosids</taxon>
        <taxon>fabids</taxon>
        <taxon>Malpighiales</taxon>
        <taxon>Rhizophoraceae</taxon>
        <taxon>Rhizophora</taxon>
    </lineage>
</organism>
<reference evidence="1" key="1">
    <citation type="submission" date="2018-02" db="EMBL/GenBank/DDBJ databases">
        <title>Rhizophora mucronata_Transcriptome.</title>
        <authorList>
            <person name="Meera S.P."/>
            <person name="Sreeshan A."/>
            <person name="Augustine A."/>
        </authorList>
    </citation>
    <scope>NUCLEOTIDE SEQUENCE</scope>
    <source>
        <tissue evidence="1">Leaf</tissue>
    </source>
</reference>
<protein>
    <submittedName>
        <fullName evidence="1">Uncharacterized protein</fullName>
    </submittedName>
</protein>
<accession>A0A2P2K1C4</accession>
<dbReference type="AlphaFoldDB" id="A0A2P2K1C4"/>
<sequence>MAKNLPNKKENENKEITRRCLCSAKYGLTDNMVDCLKSAVVSCLFSLLDQSTTAFKAKFGL</sequence>
<evidence type="ECO:0000313" key="1">
    <source>
        <dbReference type="EMBL" id="MBW99510.1"/>
    </source>
</evidence>